<accession>A0AAW9R6H8</accession>
<evidence type="ECO:0000256" key="2">
    <source>
        <dbReference type="ARBA" id="ARBA00006679"/>
    </source>
</evidence>
<evidence type="ECO:0000256" key="1">
    <source>
        <dbReference type="ARBA" id="ARBA00004651"/>
    </source>
</evidence>
<feature type="transmembrane region" description="Helical" evidence="7">
    <location>
        <begin position="12"/>
        <end position="36"/>
    </location>
</feature>
<keyword evidence="9" id="KW-1185">Reference proteome</keyword>
<feature type="transmembrane region" description="Helical" evidence="7">
    <location>
        <begin position="109"/>
        <end position="128"/>
    </location>
</feature>
<dbReference type="Proteomes" id="UP001359886">
    <property type="component" value="Unassembled WGS sequence"/>
</dbReference>
<feature type="transmembrane region" description="Helical" evidence="7">
    <location>
        <begin position="48"/>
        <end position="68"/>
    </location>
</feature>
<dbReference type="Pfam" id="PF07681">
    <property type="entry name" value="DoxX"/>
    <property type="match status" value="1"/>
</dbReference>
<comment type="subcellular location">
    <subcellularLocation>
        <location evidence="1">Cell membrane</location>
        <topology evidence="1">Multi-pass membrane protein</topology>
    </subcellularLocation>
</comment>
<name>A0AAW9R6H8_9GAMM</name>
<keyword evidence="5 7" id="KW-1133">Transmembrane helix</keyword>
<keyword evidence="6 7" id="KW-0472">Membrane</keyword>
<dbReference type="InterPro" id="IPR032808">
    <property type="entry name" value="DoxX"/>
</dbReference>
<keyword evidence="3" id="KW-1003">Cell membrane</keyword>
<feature type="transmembrane region" description="Helical" evidence="7">
    <location>
        <begin position="75"/>
        <end position="97"/>
    </location>
</feature>
<dbReference type="PANTHER" id="PTHR33452:SF1">
    <property type="entry name" value="INNER MEMBRANE PROTEIN YPHA-RELATED"/>
    <property type="match status" value="1"/>
</dbReference>
<gene>
    <name evidence="8" type="ORF">V3330_08485</name>
</gene>
<dbReference type="PANTHER" id="PTHR33452">
    <property type="entry name" value="OXIDOREDUCTASE CATD-RELATED"/>
    <property type="match status" value="1"/>
</dbReference>
<evidence type="ECO:0000256" key="7">
    <source>
        <dbReference type="SAM" id="Phobius"/>
    </source>
</evidence>
<reference evidence="8 9" key="1">
    <citation type="submission" date="2024-02" db="EMBL/GenBank/DDBJ databases">
        <title>A novel Wenzhouxiangellaceae bacterium, isolated from coastal sediments.</title>
        <authorList>
            <person name="Du Z.-J."/>
            <person name="Ye Y.-Q."/>
            <person name="Zhang X.-Y."/>
        </authorList>
    </citation>
    <scope>NUCLEOTIDE SEQUENCE [LARGE SCALE GENOMIC DNA]</scope>
    <source>
        <strain evidence="8 9">CH-27</strain>
    </source>
</reference>
<evidence type="ECO:0000256" key="6">
    <source>
        <dbReference type="ARBA" id="ARBA00023136"/>
    </source>
</evidence>
<evidence type="ECO:0000256" key="5">
    <source>
        <dbReference type="ARBA" id="ARBA00022989"/>
    </source>
</evidence>
<evidence type="ECO:0000313" key="8">
    <source>
        <dbReference type="EMBL" id="MEJ8567657.1"/>
    </source>
</evidence>
<evidence type="ECO:0000313" key="9">
    <source>
        <dbReference type="Proteomes" id="UP001359886"/>
    </source>
</evidence>
<dbReference type="AlphaFoldDB" id="A0AAW9R6H8"/>
<dbReference type="GO" id="GO:0005886">
    <property type="term" value="C:plasma membrane"/>
    <property type="evidence" value="ECO:0007669"/>
    <property type="project" value="UniProtKB-SubCell"/>
</dbReference>
<proteinExistence type="inferred from homology"/>
<keyword evidence="4 7" id="KW-0812">Transmembrane</keyword>
<evidence type="ECO:0000256" key="4">
    <source>
        <dbReference type="ARBA" id="ARBA00022692"/>
    </source>
</evidence>
<comment type="similarity">
    <text evidence="2">Belongs to the DoxX family.</text>
</comment>
<organism evidence="8 9">
    <name type="scientific">Elongatibacter sediminis</name>
    <dbReference type="NCBI Taxonomy" id="3119006"/>
    <lineage>
        <taxon>Bacteria</taxon>
        <taxon>Pseudomonadati</taxon>
        <taxon>Pseudomonadota</taxon>
        <taxon>Gammaproteobacteria</taxon>
        <taxon>Chromatiales</taxon>
        <taxon>Wenzhouxiangellaceae</taxon>
        <taxon>Elongatibacter</taxon>
    </lineage>
</organism>
<dbReference type="RefSeq" id="WP_354694969.1">
    <property type="nucleotide sequence ID" value="NZ_JAZHOG010000004.1"/>
</dbReference>
<evidence type="ECO:0000256" key="3">
    <source>
        <dbReference type="ARBA" id="ARBA00022475"/>
    </source>
</evidence>
<comment type="caution">
    <text evidence="8">The sequence shown here is derived from an EMBL/GenBank/DDBJ whole genome shotgun (WGS) entry which is preliminary data.</text>
</comment>
<protein>
    <submittedName>
        <fullName evidence="8">DoxX family protein</fullName>
    </submittedName>
</protein>
<sequence length="146" mass="15371">MNDKQLQSWGIALTRMTLGVVALTHSLYLKGVIFTLPGTAQYFASLGLPAWLAYFVFAIEVTAGFMLLAGWRVRLAAAALIPVMLGATWAHAGNGWVFSNAGGGWEYPLLLAVMSLVQTLLGAGAFALGTRPVSRSGSAANLALES</sequence>
<dbReference type="InterPro" id="IPR051907">
    <property type="entry name" value="DoxX-like_oxidoreductase"/>
</dbReference>
<dbReference type="EMBL" id="JAZHOG010000004">
    <property type="protein sequence ID" value="MEJ8567657.1"/>
    <property type="molecule type" value="Genomic_DNA"/>
</dbReference>